<proteinExistence type="predicted"/>
<accession>A0ABQ8G7L5</accession>
<sequence length="293" mass="33287">MCNIQQLCSLFFRIGQNSHLVNESVGFTLRTWISFTTLIPFVPAYITPSPCLPHYLSSPLLFCPKAASSSSEHQRPDLQSTDIHHLTMDATTPTPRTRQTTQYNLSVTGRTRAWLSGDKAPICLDLRSTRGELAHELRAWVDRRIQCNKRFIDAYNTLAASAADLMQRLRRVIDEGRYDSEGERTHVRQLDANVGMQAGKYTELITESSELDAESYFLRESLAQRHGVRWVPDQPRPAYHATAVLRAMGLAGRGDARALETLELQDWEFVDARREWGRIGDELLKLRCKAAKI</sequence>
<comment type="caution">
    <text evidence="1">The sequence shown here is derived from an EMBL/GenBank/DDBJ whole genome shotgun (WGS) entry which is preliminary data.</text>
</comment>
<keyword evidence="2" id="KW-1185">Reference proteome</keyword>
<dbReference type="EMBL" id="JAGTJR010000016">
    <property type="protein sequence ID" value="KAH7047407.1"/>
    <property type="molecule type" value="Genomic_DNA"/>
</dbReference>
<name>A0ABQ8G7L5_9PEZI</name>
<evidence type="ECO:0000313" key="1">
    <source>
        <dbReference type="EMBL" id="KAH7047407.1"/>
    </source>
</evidence>
<organism evidence="1 2">
    <name type="scientific">Macrophomina phaseolina</name>
    <dbReference type="NCBI Taxonomy" id="35725"/>
    <lineage>
        <taxon>Eukaryota</taxon>
        <taxon>Fungi</taxon>
        <taxon>Dikarya</taxon>
        <taxon>Ascomycota</taxon>
        <taxon>Pezizomycotina</taxon>
        <taxon>Dothideomycetes</taxon>
        <taxon>Dothideomycetes incertae sedis</taxon>
        <taxon>Botryosphaeriales</taxon>
        <taxon>Botryosphaeriaceae</taxon>
        <taxon>Macrophomina</taxon>
    </lineage>
</organism>
<reference evidence="1 2" key="1">
    <citation type="journal article" date="2021" name="Nat. Commun.">
        <title>Genetic determinants of endophytism in the Arabidopsis root mycobiome.</title>
        <authorList>
            <person name="Mesny F."/>
            <person name="Miyauchi S."/>
            <person name="Thiergart T."/>
            <person name="Pickel B."/>
            <person name="Atanasova L."/>
            <person name="Karlsson M."/>
            <person name="Huettel B."/>
            <person name="Barry K.W."/>
            <person name="Haridas S."/>
            <person name="Chen C."/>
            <person name="Bauer D."/>
            <person name="Andreopoulos W."/>
            <person name="Pangilinan J."/>
            <person name="LaButti K."/>
            <person name="Riley R."/>
            <person name="Lipzen A."/>
            <person name="Clum A."/>
            <person name="Drula E."/>
            <person name="Henrissat B."/>
            <person name="Kohler A."/>
            <person name="Grigoriev I.V."/>
            <person name="Martin F.M."/>
            <person name="Hacquard S."/>
        </authorList>
    </citation>
    <scope>NUCLEOTIDE SEQUENCE [LARGE SCALE GENOMIC DNA]</scope>
    <source>
        <strain evidence="1 2">MPI-SDFR-AT-0080</strain>
    </source>
</reference>
<dbReference type="Proteomes" id="UP000774617">
    <property type="component" value="Unassembled WGS sequence"/>
</dbReference>
<gene>
    <name evidence="1" type="ORF">B0J12DRAFT_121133</name>
</gene>
<protein>
    <submittedName>
        <fullName evidence="1">Uncharacterized protein</fullName>
    </submittedName>
</protein>
<evidence type="ECO:0000313" key="2">
    <source>
        <dbReference type="Proteomes" id="UP000774617"/>
    </source>
</evidence>